<evidence type="ECO:0000313" key="3">
    <source>
        <dbReference type="Proteomes" id="UP000327424"/>
    </source>
</evidence>
<dbReference type="Proteomes" id="UP000327424">
    <property type="component" value="Chromosome"/>
</dbReference>
<dbReference type="PROSITE" id="PS50943">
    <property type="entry name" value="HTH_CROC1"/>
    <property type="match status" value="1"/>
</dbReference>
<protein>
    <submittedName>
        <fullName evidence="2">Helix-turn-helix transcriptional regulator</fullName>
    </submittedName>
</protein>
<dbReference type="AlphaFoldDB" id="A0A5J6WPP1"/>
<dbReference type="SUPFAM" id="SSF47413">
    <property type="entry name" value="lambda repressor-like DNA-binding domains"/>
    <property type="match status" value="1"/>
</dbReference>
<dbReference type="Gene3D" id="1.10.260.40">
    <property type="entry name" value="lambda repressor-like DNA-binding domains"/>
    <property type="match status" value="1"/>
</dbReference>
<dbReference type="SMART" id="SM00530">
    <property type="entry name" value="HTH_XRE"/>
    <property type="match status" value="1"/>
</dbReference>
<gene>
    <name evidence="2" type="ORF">FR932_19960</name>
</gene>
<sequence length="104" mass="11653">MVRENPIPIRLKQARKKAKITQKDLGIKIGMEPSSASGRMNHYEKGRHTPDITALQRMADELGVPLNYFFCEDDSAAELACLIDKMSEGEKELLISKLLKHGAD</sequence>
<dbReference type="Pfam" id="PF01381">
    <property type="entry name" value="HTH_3"/>
    <property type="match status" value="1"/>
</dbReference>
<reference evidence="2 3" key="1">
    <citation type="submission" date="2019-09" db="EMBL/GenBank/DDBJ databases">
        <title>Hybrid Assembly of the complete Genome of the Deep-Sea Bacterium Moritella marina from long Nanopore and Illumina reads.</title>
        <authorList>
            <person name="Magin S."/>
            <person name="Georgoulis A."/>
            <person name="Papadimitriou K."/>
            <person name="Iliakis G."/>
            <person name="Vorgias C.E."/>
        </authorList>
    </citation>
    <scope>NUCLEOTIDE SEQUENCE [LARGE SCALE GENOMIC DNA]</scope>
    <source>
        <strain evidence="2 3">MP-1</strain>
    </source>
</reference>
<feature type="domain" description="HTH cro/C1-type" evidence="1">
    <location>
        <begin position="11"/>
        <end position="69"/>
    </location>
</feature>
<dbReference type="InterPro" id="IPR001387">
    <property type="entry name" value="Cro/C1-type_HTH"/>
</dbReference>
<dbReference type="CDD" id="cd00093">
    <property type="entry name" value="HTH_XRE"/>
    <property type="match status" value="1"/>
</dbReference>
<dbReference type="OrthoDB" id="6006530at2"/>
<dbReference type="GO" id="GO:0003677">
    <property type="term" value="F:DNA binding"/>
    <property type="evidence" value="ECO:0007669"/>
    <property type="project" value="InterPro"/>
</dbReference>
<dbReference type="EMBL" id="CP044399">
    <property type="protein sequence ID" value="QFI39927.1"/>
    <property type="molecule type" value="Genomic_DNA"/>
</dbReference>
<organism evidence="2 3">
    <name type="scientific">Moritella marina ATCC 15381</name>
    <dbReference type="NCBI Taxonomy" id="1202962"/>
    <lineage>
        <taxon>Bacteria</taxon>
        <taxon>Pseudomonadati</taxon>
        <taxon>Pseudomonadota</taxon>
        <taxon>Gammaproteobacteria</taxon>
        <taxon>Alteromonadales</taxon>
        <taxon>Moritellaceae</taxon>
        <taxon>Moritella</taxon>
    </lineage>
</organism>
<dbReference type="InterPro" id="IPR010982">
    <property type="entry name" value="Lambda_DNA-bd_dom_sf"/>
</dbReference>
<accession>A0A5J6WPP1</accession>
<name>A0A5J6WPP1_MORMI</name>
<proteinExistence type="predicted"/>
<dbReference type="KEGG" id="mmaa:FR932_19960"/>
<evidence type="ECO:0000259" key="1">
    <source>
        <dbReference type="PROSITE" id="PS50943"/>
    </source>
</evidence>
<evidence type="ECO:0000313" key="2">
    <source>
        <dbReference type="EMBL" id="QFI39927.1"/>
    </source>
</evidence>
<dbReference type="RefSeq" id="WP_019442186.1">
    <property type="nucleotide sequence ID" value="NZ_ALOE01000026.1"/>
</dbReference>
<keyword evidence="3" id="KW-1185">Reference proteome</keyword>